<dbReference type="Proteomes" id="UP000290540">
    <property type="component" value="Unassembled WGS sequence"/>
</dbReference>
<accession>A0A4Q2UXP0</accession>
<dbReference type="GO" id="GO:0005634">
    <property type="term" value="C:nucleus"/>
    <property type="evidence" value="ECO:0007669"/>
    <property type="project" value="TreeGrafter"/>
</dbReference>
<organism evidence="3 4">
    <name type="scientific">Fusarium oxysporum f. sp. narcissi</name>
    <dbReference type="NCBI Taxonomy" id="451672"/>
    <lineage>
        <taxon>Eukaryota</taxon>
        <taxon>Fungi</taxon>
        <taxon>Dikarya</taxon>
        <taxon>Ascomycota</taxon>
        <taxon>Pezizomycotina</taxon>
        <taxon>Sordariomycetes</taxon>
        <taxon>Hypocreomycetidae</taxon>
        <taxon>Hypocreales</taxon>
        <taxon>Nectriaceae</taxon>
        <taxon>Fusarium</taxon>
        <taxon>Fusarium oxysporum species complex</taxon>
    </lineage>
</organism>
<evidence type="ECO:0000313" key="4">
    <source>
        <dbReference type="Proteomes" id="UP000290540"/>
    </source>
</evidence>
<feature type="domain" description="DDE-1" evidence="2">
    <location>
        <begin position="67"/>
        <end position="231"/>
    </location>
</feature>
<comment type="caution">
    <text evidence="3">The sequence shown here is derived from an EMBL/GenBank/DDBJ whole genome shotgun (WGS) entry which is preliminary data.</text>
</comment>
<dbReference type="PANTHER" id="PTHR19303">
    <property type="entry name" value="TRANSPOSON"/>
    <property type="match status" value="1"/>
</dbReference>
<proteinExistence type="predicted"/>
<feature type="region of interest" description="Disordered" evidence="1">
    <location>
        <begin position="266"/>
        <end position="289"/>
    </location>
</feature>
<dbReference type="InterPro" id="IPR004875">
    <property type="entry name" value="DDE_SF_endonuclease_dom"/>
</dbReference>
<gene>
    <name evidence="3" type="ORF">BFJ63_vAg17832</name>
</gene>
<dbReference type="Pfam" id="PF03184">
    <property type="entry name" value="DDE_1"/>
    <property type="match status" value="1"/>
</dbReference>
<evidence type="ECO:0000313" key="3">
    <source>
        <dbReference type="EMBL" id="RYC79285.1"/>
    </source>
</evidence>
<protein>
    <recommendedName>
        <fullName evidence="2">DDE-1 domain-containing protein</fullName>
    </recommendedName>
</protein>
<name>A0A4Q2UXP0_FUSOX</name>
<evidence type="ECO:0000256" key="1">
    <source>
        <dbReference type="SAM" id="MobiDB-lite"/>
    </source>
</evidence>
<evidence type="ECO:0000259" key="2">
    <source>
        <dbReference type="Pfam" id="PF03184"/>
    </source>
</evidence>
<dbReference type="InterPro" id="IPR036397">
    <property type="entry name" value="RNaseH_sf"/>
</dbReference>
<dbReference type="InterPro" id="IPR050863">
    <property type="entry name" value="CenT-Element_Derived"/>
</dbReference>
<dbReference type="GO" id="GO:0003677">
    <property type="term" value="F:DNA binding"/>
    <property type="evidence" value="ECO:0007669"/>
    <property type="project" value="TreeGrafter"/>
</dbReference>
<feature type="compositionally biased region" description="Low complexity" evidence="1">
    <location>
        <begin position="269"/>
        <end position="284"/>
    </location>
</feature>
<reference evidence="3 4" key="1">
    <citation type="submission" date="2016-12" db="EMBL/GenBank/DDBJ databases">
        <title>Draft genome sequence of Fusarium oxysporum causing rot on Narcissus.</title>
        <authorList>
            <person name="Armitage A.D."/>
            <person name="Taylor A."/>
            <person name="Clarkson J.P."/>
            <person name="Harrison R.J."/>
            <person name="Jackson A.C."/>
        </authorList>
    </citation>
    <scope>NUCLEOTIDE SEQUENCE [LARGE SCALE GENOMIC DNA]</scope>
    <source>
        <strain evidence="3 4">N139</strain>
    </source>
</reference>
<dbReference type="AlphaFoldDB" id="A0A4Q2UXP0"/>
<dbReference type="PANTHER" id="PTHR19303:SF74">
    <property type="entry name" value="POGO TRANSPOSABLE ELEMENT WITH KRAB DOMAIN"/>
    <property type="match status" value="1"/>
</dbReference>
<sequence length="446" mass="50840">MEDRASVEKWFQTWHKYVREGVEQDDIWNIDETGFQIGYLKNGIFLWTFGEVEQPILTDAHETISVTVVESISATGRILPPFIIMSGVQITARWTDNDLKGDAVLVTTPKGYIDDVVACEFFAHFERHPRAIETGKKRVLLLDGCESHFTRDLYNLATASNVVLFPLPPHLTHMLQPLDVGLFSSYKHWHQEVLLSEIADGATDFDKTDFLFHLQEIRRCSTKKSTILSSWKKCGIFPYNPSKVLDRMINPLSSLSAEVAEQQLPGYVSPGSSSSHENTSGSLSTEEDDGETFQVMHHHNAREQEISMMPSTPPKVYWNLLNTPPLKLRKIQQYERFVKLRIDCSIDSGLPLTPSVAHVNEKLRKAHTTLALNGITATNEMKRLKEKNLRRCIRKEGTSVIANYGPIRISDARLRVAKDEHNRRAAQKVEEERVRNKEVKIEADYI</sequence>
<dbReference type="Gene3D" id="3.30.420.10">
    <property type="entry name" value="Ribonuclease H-like superfamily/Ribonuclease H"/>
    <property type="match status" value="1"/>
</dbReference>
<dbReference type="EMBL" id="MQTW01000696">
    <property type="protein sequence ID" value="RYC79285.1"/>
    <property type="molecule type" value="Genomic_DNA"/>
</dbReference>